<evidence type="ECO:0000256" key="5">
    <source>
        <dbReference type="ARBA" id="ARBA00023136"/>
    </source>
</evidence>
<keyword evidence="5 6" id="KW-0472">Membrane</keyword>
<protein>
    <recommendedName>
        <fullName evidence="9">TLC domain-containing protein</fullName>
    </recommendedName>
</protein>
<dbReference type="InterPro" id="IPR016439">
    <property type="entry name" value="Lag1/Lac1-like"/>
</dbReference>
<feature type="transmembrane region" description="Helical" evidence="8">
    <location>
        <begin position="167"/>
        <end position="189"/>
    </location>
</feature>
<feature type="transmembrane region" description="Helical" evidence="8">
    <location>
        <begin position="294"/>
        <end position="318"/>
    </location>
</feature>
<reference evidence="10" key="1">
    <citation type="submission" date="2015-01" db="EMBL/GenBank/DDBJ databases">
        <authorList>
            <person name="Durling Mikael"/>
        </authorList>
    </citation>
    <scope>NUCLEOTIDE SEQUENCE</scope>
</reference>
<feature type="compositionally biased region" description="Acidic residues" evidence="7">
    <location>
        <begin position="410"/>
        <end position="423"/>
    </location>
</feature>
<evidence type="ECO:0000256" key="7">
    <source>
        <dbReference type="SAM" id="MobiDB-lite"/>
    </source>
</evidence>
<feature type="compositionally biased region" description="Polar residues" evidence="7">
    <location>
        <begin position="1"/>
        <end position="11"/>
    </location>
</feature>
<keyword evidence="4 8" id="KW-1133">Transmembrane helix</keyword>
<feature type="region of interest" description="Disordered" evidence="7">
    <location>
        <begin position="1"/>
        <end position="40"/>
    </location>
</feature>
<dbReference type="SMART" id="SM00724">
    <property type="entry name" value="TLC"/>
    <property type="match status" value="1"/>
</dbReference>
<proteinExistence type="inferred from homology"/>
<organism evidence="10">
    <name type="scientific">Bionectria ochroleuca</name>
    <name type="common">Gliocladium roseum</name>
    <dbReference type="NCBI Taxonomy" id="29856"/>
    <lineage>
        <taxon>Eukaryota</taxon>
        <taxon>Fungi</taxon>
        <taxon>Dikarya</taxon>
        <taxon>Ascomycota</taxon>
        <taxon>Pezizomycotina</taxon>
        <taxon>Sordariomycetes</taxon>
        <taxon>Hypocreomycetidae</taxon>
        <taxon>Hypocreales</taxon>
        <taxon>Bionectriaceae</taxon>
        <taxon>Clonostachys</taxon>
    </lineage>
</organism>
<feature type="transmembrane region" description="Helical" evidence="8">
    <location>
        <begin position="123"/>
        <end position="146"/>
    </location>
</feature>
<name>A0A0B7JV89_BIOOC</name>
<feature type="domain" description="TLC" evidence="9">
    <location>
        <begin position="161"/>
        <end position="398"/>
    </location>
</feature>
<sequence>MSDTETPTPSSAGEKPVVNAAKAPVRPPLRNGPSNPNMNGPLYMQSGSNVVLVRRLKQKDLSTSARLSRWFIENQIGLSFNLLALALLAHIFIPKARTYTYKFFHLCYQNPETGDYGVGFDDAYFISMCIVLFTGLRAAVMEYVLAPLAKVQGISKRKLLTRFTEQSWLIVYYSFFWPMGVYIYCKSPYYLNMRELWTNWPNREVDGLMKFYILAQWGFWLQQMLVIQIEERRKDHWQMLSHHIITATLICSCYSYHHTRVGNFILVIMDIVDIFFPLAKCLKYLGYGLLCDIAFGFFLVSWILFRHIAYFMVCWSIWAHTPEVMTTGCWKGNSTNLVGPVDPPAGWTHLIEPFYDPAGHVCYTEGVKNAFLIPLMLLQFITIFWFTLIVRVAIKVFTGNGAEDSRSDDEGAESDEEDEFIYEEAEPLKEEVGVEGLDLKGWERRHGLKIQGNSSGVSLPGHSDRKELLGRIGCEKQVD</sequence>
<dbReference type="PANTHER" id="PTHR12560">
    <property type="entry name" value="LONGEVITY ASSURANCE FACTOR 1 LAG1"/>
    <property type="match status" value="1"/>
</dbReference>
<dbReference type="GO" id="GO:0050291">
    <property type="term" value="F:sphingosine N-acyltransferase activity"/>
    <property type="evidence" value="ECO:0007669"/>
    <property type="project" value="InterPro"/>
</dbReference>
<feature type="region of interest" description="Disordered" evidence="7">
    <location>
        <begin position="402"/>
        <end position="423"/>
    </location>
</feature>
<evidence type="ECO:0000256" key="2">
    <source>
        <dbReference type="ARBA" id="ARBA00009808"/>
    </source>
</evidence>
<feature type="transmembrane region" description="Helical" evidence="8">
    <location>
        <begin position="371"/>
        <end position="394"/>
    </location>
</feature>
<gene>
    <name evidence="10" type="ORF">BN869_000004981_1</name>
</gene>
<evidence type="ECO:0000256" key="3">
    <source>
        <dbReference type="ARBA" id="ARBA00022692"/>
    </source>
</evidence>
<evidence type="ECO:0000256" key="8">
    <source>
        <dbReference type="SAM" id="Phobius"/>
    </source>
</evidence>
<dbReference type="EMBL" id="CDPU01000012">
    <property type="protein sequence ID" value="CEO48924.1"/>
    <property type="molecule type" value="Genomic_DNA"/>
</dbReference>
<dbReference type="GO" id="GO:0016020">
    <property type="term" value="C:membrane"/>
    <property type="evidence" value="ECO:0007669"/>
    <property type="project" value="UniProtKB-SubCell"/>
</dbReference>
<evidence type="ECO:0000256" key="4">
    <source>
        <dbReference type="ARBA" id="ARBA00022989"/>
    </source>
</evidence>
<dbReference type="Pfam" id="PF03798">
    <property type="entry name" value="TRAM_LAG1_CLN8"/>
    <property type="match status" value="1"/>
</dbReference>
<dbReference type="AlphaFoldDB" id="A0A0B7JV89"/>
<keyword evidence="3 6" id="KW-0812">Transmembrane</keyword>
<feature type="transmembrane region" description="Helical" evidence="8">
    <location>
        <begin position="263"/>
        <end position="282"/>
    </location>
</feature>
<dbReference type="InterPro" id="IPR006634">
    <property type="entry name" value="TLC-dom"/>
</dbReference>
<evidence type="ECO:0000256" key="1">
    <source>
        <dbReference type="ARBA" id="ARBA00004141"/>
    </source>
</evidence>
<evidence type="ECO:0000256" key="6">
    <source>
        <dbReference type="PROSITE-ProRule" id="PRU00205"/>
    </source>
</evidence>
<comment type="similarity">
    <text evidence="2">Belongs to the sphingosine N-acyltransferase family.</text>
</comment>
<evidence type="ECO:0000259" key="9">
    <source>
        <dbReference type="PROSITE" id="PS50922"/>
    </source>
</evidence>
<feature type="transmembrane region" description="Helical" evidence="8">
    <location>
        <begin position="76"/>
        <end position="93"/>
    </location>
</feature>
<accession>A0A0B7JV89</accession>
<evidence type="ECO:0000313" key="10">
    <source>
        <dbReference type="EMBL" id="CEO48924.1"/>
    </source>
</evidence>
<dbReference type="PROSITE" id="PS50922">
    <property type="entry name" value="TLC"/>
    <property type="match status" value="1"/>
</dbReference>
<comment type="subcellular location">
    <subcellularLocation>
        <location evidence="1">Membrane</location>
        <topology evidence="1">Multi-pass membrane protein</topology>
    </subcellularLocation>
</comment>
<dbReference type="PANTHER" id="PTHR12560:SF0">
    <property type="entry name" value="LD18904P"/>
    <property type="match status" value="1"/>
</dbReference>
<dbReference type="GO" id="GO:0046513">
    <property type="term" value="P:ceramide biosynthetic process"/>
    <property type="evidence" value="ECO:0007669"/>
    <property type="project" value="InterPro"/>
</dbReference>